<accession>A0ABX0KTN2</accession>
<comment type="subcellular location">
    <subcellularLocation>
        <location evidence="1">Membrane</location>
        <topology evidence="1">Multi-pass membrane protein</topology>
    </subcellularLocation>
</comment>
<dbReference type="PANTHER" id="PTHR30249">
    <property type="entry name" value="PUTATIVE SEROTONIN TRANSPORTER"/>
    <property type="match status" value="1"/>
</dbReference>
<name>A0ABX0KTN2_9NEIS</name>
<gene>
    <name evidence="6" type="ORF">HA050_17970</name>
</gene>
<keyword evidence="7" id="KW-1185">Reference proteome</keyword>
<dbReference type="InterPro" id="IPR007300">
    <property type="entry name" value="CidB/LrgB"/>
</dbReference>
<feature type="transmembrane region" description="Helical" evidence="5">
    <location>
        <begin position="6"/>
        <end position="27"/>
    </location>
</feature>
<feature type="transmembrane region" description="Helical" evidence="5">
    <location>
        <begin position="206"/>
        <end position="226"/>
    </location>
</feature>
<evidence type="ECO:0000256" key="3">
    <source>
        <dbReference type="ARBA" id="ARBA00022989"/>
    </source>
</evidence>
<dbReference type="Proteomes" id="UP000712570">
    <property type="component" value="Unassembled WGS sequence"/>
</dbReference>
<feature type="transmembrane region" description="Helical" evidence="5">
    <location>
        <begin position="65"/>
        <end position="82"/>
    </location>
</feature>
<evidence type="ECO:0000256" key="4">
    <source>
        <dbReference type="ARBA" id="ARBA00023136"/>
    </source>
</evidence>
<protein>
    <submittedName>
        <fullName evidence="6">LrgB family protein</fullName>
    </submittedName>
</protein>
<reference evidence="6 7" key="1">
    <citation type="submission" date="2020-03" db="EMBL/GenBank/DDBJ databases">
        <title>Draft genome sequence of environmentally isolated violet-colored cultures.</title>
        <authorList>
            <person name="Wilson H.S."/>
        </authorList>
    </citation>
    <scope>NUCLEOTIDE SEQUENCE [LARGE SCALE GENOMIC DNA]</scope>
    <source>
        <strain evidence="6 7">HSC-16F04</strain>
    </source>
</reference>
<feature type="transmembrane region" description="Helical" evidence="5">
    <location>
        <begin position="34"/>
        <end position="53"/>
    </location>
</feature>
<evidence type="ECO:0000313" key="7">
    <source>
        <dbReference type="Proteomes" id="UP000712570"/>
    </source>
</evidence>
<evidence type="ECO:0000313" key="6">
    <source>
        <dbReference type="EMBL" id="NHQ88001.1"/>
    </source>
</evidence>
<keyword evidence="2 5" id="KW-0812">Transmembrane</keyword>
<keyword evidence="3 5" id="KW-1133">Transmembrane helix</keyword>
<dbReference type="Pfam" id="PF04172">
    <property type="entry name" value="LrgB"/>
    <property type="match status" value="1"/>
</dbReference>
<organism evidence="6 7">
    <name type="scientific">Iodobacter violaceini</name>
    <dbReference type="NCBI Taxonomy" id="3044271"/>
    <lineage>
        <taxon>Bacteria</taxon>
        <taxon>Pseudomonadati</taxon>
        <taxon>Pseudomonadota</taxon>
        <taxon>Betaproteobacteria</taxon>
        <taxon>Neisseriales</taxon>
        <taxon>Chitinibacteraceae</taxon>
        <taxon>Iodobacter</taxon>
    </lineage>
</organism>
<proteinExistence type="predicted"/>
<comment type="caution">
    <text evidence="6">The sequence shown here is derived from an EMBL/GenBank/DDBJ whole genome shotgun (WGS) entry which is preliminary data.</text>
</comment>
<feature type="transmembrane region" description="Helical" evidence="5">
    <location>
        <begin position="94"/>
        <end position="117"/>
    </location>
</feature>
<dbReference type="PANTHER" id="PTHR30249:SF16">
    <property type="entry name" value="INNER MEMBRANE PROTEIN"/>
    <property type="match status" value="1"/>
</dbReference>
<dbReference type="EMBL" id="JAAOLX010000011">
    <property type="protein sequence ID" value="NHQ88001.1"/>
    <property type="molecule type" value="Genomic_DNA"/>
</dbReference>
<sequence>MTLSVSALAFICLVLTIGAYALAKFLYARHQRWWLAPLVLTPVLLVAFMLLTHTPYETYYSDTRWLLWLLGPATVAFAVPLYEYRTLMVKHWLALSAGVIAGCFTALLSCVLLAKLFHLSPELTRSLLPRSISTPFALAVSDTWGGSHELTALFVVITGLMGMLFGELMLVLLPLRSRLARGALFGAAAHAVGTAKAREIGNEEGVVACITMMVSGVVMVLIAPLLTPLFA</sequence>
<evidence type="ECO:0000256" key="5">
    <source>
        <dbReference type="SAM" id="Phobius"/>
    </source>
</evidence>
<evidence type="ECO:0000256" key="1">
    <source>
        <dbReference type="ARBA" id="ARBA00004141"/>
    </source>
</evidence>
<feature type="transmembrane region" description="Helical" evidence="5">
    <location>
        <begin position="150"/>
        <end position="173"/>
    </location>
</feature>
<evidence type="ECO:0000256" key="2">
    <source>
        <dbReference type="ARBA" id="ARBA00022692"/>
    </source>
</evidence>
<keyword evidence="4 5" id="KW-0472">Membrane</keyword>
<dbReference type="RefSeq" id="WP_166829262.1">
    <property type="nucleotide sequence ID" value="NZ_JAAOLX010000011.1"/>
</dbReference>